<dbReference type="NCBIfam" id="TIGR02847">
    <property type="entry name" value="CyoD"/>
    <property type="match status" value="1"/>
</dbReference>
<dbReference type="EMBL" id="CP029822">
    <property type="protein sequence ID" value="AZS51424.1"/>
    <property type="molecule type" value="Genomic_DNA"/>
</dbReference>
<evidence type="ECO:0000256" key="1">
    <source>
        <dbReference type="ARBA" id="ARBA00004651"/>
    </source>
</evidence>
<comment type="subcellular location">
    <subcellularLocation>
        <location evidence="1">Cell membrane</location>
        <topology evidence="1">Multi-pass membrane protein</topology>
    </subcellularLocation>
</comment>
<evidence type="ECO:0000256" key="7">
    <source>
        <dbReference type="ARBA" id="ARBA00022692"/>
    </source>
</evidence>
<evidence type="ECO:0000256" key="3">
    <source>
        <dbReference type="ARBA" id="ARBA00011700"/>
    </source>
</evidence>
<evidence type="ECO:0000256" key="2">
    <source>
        <dbReference type="ARBA" id="ARBA00008079"/>
    </source>
</evidence>
<dbReference type="Pfam" id="PF03626">
    <property type="entry name" value="COX4_pro"/>
    <property type="match status" value="1"/>
</dbReference>
<dbReference type="InterPro" id="IPR005171">
    <property type="entry name" value="Cyt_c_oxidase_su4_prok"/>
</dbReference>
<dbReference type="GO" id="GO:0015990">
    <property type="term" value="P:electron transport coupled proton transport"/>
    <property type="evidence" value="ECO:0007669"/>
    <property type="project" value="InterPro"/>
</dbReference>
<keyword evidence="11 17" id="KW-0472">Membrane</keyword>
<evidence type="ECO:0000256" key="14">
    <source>
        <dbReference type="ARBA" id="ARBA00030211"/>
    </source>
</evidence>
<dbReference type="PANTHER" id="PTHR36835">
    <property type="entry name" value="CYTOCHROME BO(3) UBIQUINOL OXIDASE SUBUNIT 4"/>
    <property type="match status" value="1"/>
</dbReference>
<sequence length="150" mass="17200">MLELILAFPRYRLDLCIHFRLFESIYCGSDVMTDHKSSGHGTVSTYIVGFVLAVILTVIPFWMAMTGTPNFAILVVFAVVQIIVHVVCFLHINSSPAQRWNLMTFVFAVITILIIVIGSVWVMENSMQNMMSDKQYNNMHNMHNMHQDMK</sequence>
<evidence type="ECO:0000313" key="18">
    <source>
        <dbReference type="EMBL" id="AZS51424.1"/>
    </source>
</evidence>
<dbReference type="GO" id="GO:0019646">
    <property type="term" value="P:aerobic electron transport chain"/>
    <property type="evidence" value="ECO:0007669"/>
    <property type="project" value="TreeGrafter"/>
</dbReference>
<evidence type="ECO:0000256" key="8">
    <source>
        <dbReference type="ARBA" id="ARBA00022982"/>
    </source>
</evidence>
<evidence type="ECO:0000256" key="16">
    <source>
        <dbReference type="ARBA" id="ARBA00032185"/>
    </source>
</evidence>
<reference evidence="19" key="1">
    <citation type="submission" date="2018-06" db="EMBL/GenBank/DDBJ databases">
        <title>Complete genome of Pseudomonas insecticola strain QZS01.</title>
        <authorList>
            <person name="Wang J."/>
            <person name="Su Q."/>
        </authorList>
    </citation>
    <scope>NUCLEOTIDE SEQUENCE [LARGE SCALE GENOMIC DNA]</scope>
    <source>
        <strain evidence="19">QZS01</strain>
    </source>
</reference>
<evidence type="ECO:0000256" key="4">
    <source>
        <dbReference type="ARBA" id="ARBA00014689"/>
    </source>
</evidence>
<evidence type="ECO:0000256" key="6">
    <source>
        <dbReference type="ARBA" id="ARBA00022475"/>
    </source>
</evidence>
<feature type="transmembrane region" description="Helical" evidence="17">
    <location>
        <begin position="102"/>
        <end position="123"/>
    </location>
</feature>
<proteinExistence type="inferred from homology"/>
<gene>
    <name evidence="18" type="primary">cyoD</name>
    <name evidence="18" type="ORF">DM558_11885</name>
</gene>
<comment type="subunit">
    <text evidence="3">Heterooctamer of two A chains, two B chains, two C chains and two D chains.</text>
</comment>
<keyword evidence="19" id="KW-1185">Reference proteome</keyword>
<protein>
    <recommendedName>
        <fullName evidence="4">Cytochrome bo(3) ubiquinol oxidase subunit 4</fullName>
    </recommendedName>
    <alternativeName>
        <fullName evidence="16">Cytochrome o ubiquinol oxidase subunit 4</fullName>
    </alternativeName>
    <alternativeName>
        <fullName evidence="13">Oxidase bo(3) subunit 4</fullName>
    </alternativeName>
    <alternativeName>
        <fullName evidence="14">Ubiquinol oxidase polypeptide IV</fullName>
    </alternativeName>
    <alternativeName>
        <fullName evidence="15">Ubiquinol oxidase subunit 4</fullName>
    </alternativeName>
</protein>
<dbReference type="InterPro" id="IPR014210">
    <property type="entry name" value="Cyt_o_ubiqinol_oxidase_su4"/>
</dbReference>
<dbReference type="PANTHER" id="PTHR36835:SF1">
    <property type="entry name" value="CYTOCHROME BO(3) UBIQUINOL OXIDASE SUBUNIT 4"/>
    <property type="match status" value="1"/>
</dbReference>
<accession>A0A3S9XG85</accession>
<keyword evidence="6" id="KW-1003">Cell membrane</keyword>
<evidence type="ECO:0000256" key="10">
    <source>
        <dbReference type="ARBA" id="ARBA00023002"/>
    </source>
</evidence>
<keyword evidence="5" id="KW-0813">Transport</keyword>
<evidence type="ECO:0000256" key="15">
    <source>
        <dbReference type="ARBA" id="ARBA00031887"/>
    </source>
</evidence>
<comment type="function">
    <text evidence="12">Cytochrome bo(3) ubiquinol terminal oxidase is the component of the aerobic respiratory chain of E.coli that predominates when cells are grown at high aeration. Has proton pump activity across the membrane in addition to electron transfer, pumping 2 protons/electron.</text>
</comment>
<evidence type="ECO:0000256" key="11">
    <source>
        <dbReference type="ARBA" id="ARBA00023136"/>
    </source>
</evidence>
<dbReference type="GO" id="GO:0009486">
    <property type="term" value="F:cytochrome bo3 ubiquinol oxidase activity"/>
    <property type="evidence" value="ECO:0007669"/>
    <property type="project" value="InterPro"/>
</dbReference>
<keyword evidence="7 17" id="KW-0812">Transmembrane</keyword>
<evidence type="ECO:0000313" key="19">
    <source>
        <dbReference type="Proteomes" id="UP000273143"/>
    </source>
</evidence>
<dbReference type="GO" id="GO:0005886">
    <property type="term" value="C:plasma membrane"/>
    <property type="evidence" value="ECO:0007669"/>
    <property type="project" value="UniProtKB-SubCell"/>
</dbReference>
<dbReference type="AlphaFoldDB" id="A0A3S9XG85"/>
<comment type="similarity">
    <text evidence="2">Belongs to the cytochrome c oxidase bacterial subunit 4 family.</text>
</comment>
<keyword evidence="8" id="KW-0249">Electron transport</keyword>
<name>A0A3S9XG85_9GAMM</name>
<evidence type="ECO:0000256" key="9">
    <source>
        <dbReference type="ARBA" id="ARBA00022989"/>
    </source>
</evidence>
<evidence type="ECO:0000256" key="13">
    <source>
        <dbReference type="ARBA" id="ARBA00030071"/>
    </source>
</evidence>
<keyword evidence="10" id="KW-0560">Oxidoreductase</keyword>
<keyword evidence="9 17" id="KW-1133">Transmembrane helix</keyword>
<dbReference type="InterPro" id="IPR050968">
    <property type="entry name" value="Cytochrome_c_oxidase_bac_sub4"/>
</dbReference>
<organism evidence="18 19">
    <name type="scientific">Entomomonas moraniae</name>
    <dbReference type="NCBI Taxonomy" id="2213226"/>
    <lineage>
        <taxon>Bacteria</taxon>
        <taxon>Pseudomonadati</taxon>
        <taxon>Pseudomonadota</taxon>
        <taxon>Gammaproteobacteria</taxon>
        <taxon>Pseudomonadales</taxon>
        <taxon>Pseudomonadaceae</taxon>
        <taxon>Entomomonas</taxon>
    </lineage>
</organism>
<dbReference type="KEGG" id="emo:DM558_11885"/>
<evidence type="ECO:0000256" key="12">
    <source>
        <dbReference type="ARBA" id="ARBA00025694"/>
    </source>
</evidence>
<feature type="transmembrane region" description="Helical" evidence="17">
    <location>
        <begin position="71"/>
        <end position="90"/>
    </location>
</feature>
<dbReference type="Proteomes" id="UP000273143">
    <property type="component" value="Chromosome"/>
</dbReference>
<feature type="transmembrane region" description="Helical" evidence="17">
    <location>
        <begin position="46"/>
        <end position="65"/>
    </location>
</feature>
<dbReference type="GO" id="GO:0009319">
    <property type="term" value="C:cytochrome o ubiquinol oxidase complex"/>
    <property type="evidence" value="ECO:0007669"/>
    <property type="project" value="TreeGrafter"/>
</dbReference>
<evidence type="ECO:0000256" key="5">
    <source>
        <dbReference type="ARBA" id="ARBA00022448"/>
    </source>
</evidence>
<evidence type="ECO:0000256" key="17">
    <source>
        <dbReference type="SAM" id="Phobius"/>
    </source>
</evidence>
<dbReference type="GO" id="GO:0015078">
    <property type="term" value="F:proton transmembrane transporter activity"/>
    <property type="evidence" value="ECO:0007669"/>
    <property type="project" value="TreeGrafter"/>
</dbReference>